<evidence type="ECO:0000313" key="1">
    <source>
        <dbReference type="EMBL" id="KAK3107294.1"/>
    </source>
</evidence>
<dbReference type="PANTHER" id="PTHR47331:SF6">
    <property type="entry name" value="DOUBLECORTIN DOMAIN-CONTAINING PROTEIN"/>
    <property type="match status" value="1"/>
</dbReference>
<comment type="caution">
    <text evidence="1">The sequence shown here is derived from an EMBL/GenBank/DDBJ whole genome shotgun (WGS) entry which is preliminary data.</text>
</comment>
<reference evidence="1" key="1">
    <citation type="submission" date="2019-08" db="EMBL/GenBank/DDBJ databases">
        <title>The improved chromosome-level genome for the pearl oyster Pinctada fucata martensii using PacBio sequencing and Hi-C.</title>
        <authorList>
            <person name="Zheng Z."/>
        </authorList>
    </citation>
    <scope>NUCLEOTIDE SEQUENCE</scope>
    <source>
        <strain evidence="1">ZZ-2019</strain>
        <tissue evidence="1">Adductor muscle</tissue>
    </source>
</reference>
<organism evidence="1 2">
    <name type="scientific">Pinctada imbricata</name>
    <name type="common">Atlantic pearl-oyster</name>
    <name type="synonym">Pinctada martensii</name>
    <dbReference type="NCBI Taxonomy" id="66713"/>
    <lineage>
        <taxon>Eukaryota</taxon>
        <taxon>Metazoa</taxon>
        <taxon>Spiralia</taxon>
        <taxon>Lophotrochozoa</taxon>
        <taxon>Mollusca</taxon>
        <taxon>Bivalvia</taxon>
        <taxon>Autobranchia</taxon>
        <taxon>Pteriomorphia</taxon>
        <taxon>Pterioida</taxon>
        <taxon>Pterioidea</taxon>
        <taxon>Pteriidae</taxon>
        <taxon>Pinctada</taxon>
    </lineage>
</organism>
<proteinExistence type="predicted"/>
<keyword evidence="2" id="KW-1185">Reference proteome</keyword>
<name>A0AA88YLG4_PINIB</name>
<dbReference type="EMBL" id="VSWD01000002">
    <property type="protein sequence ID" value="KAK3107294.1"/>
    <property type="molecule type" value="Genomic_DNA"/>
</dbReference>
<accession>A0AA88YLG4</accession>
<sequence length="456" mass="52271">MVFDSSTRYKGVSLNEVIMNGQDITNNLQGILLRFRREHIAMSGDVEQMFHQFRVHEPHRNYLRFLWHPQNDLEEPLQEYRMTVHVFGNRPSPAVATYGIRRSVSDADLDVRDFVCRNFYVDDGLISCASVPKAVDLMKRTQLDLMEGGQLRLHKIASNSKEFLCQFDKNDLAKDLKNLDIGEDNLPVQRSLGLSWDIEQDTFIFRLLSDPKPFTRRGVLSTINSLFDPIGFTAPVTLEGKLLLKEMMTTGYSPDWDTPLPKDFQGQWEVWVNSLHHLHYLNIPRMYCNMSVKEAESLEVHVFSDASKHAIAAVAYIRVFTKSKVDVGFLLGKAKVAPSNGHALPRLELCASLLAIEIAEVIKEHMDFTTGMFHFYTDSKVSLGYISNETRRFHVYVSNRVSRIRAFCCPEQWNGTFLDTIFILFGHITLFRLRITDEGLVPETCMSGPCCKFIRS</sequence>
<evidence type="ECO:0000313" key="2">
    <source>
        <dbReference type="Proteomes" id="UP001186944"/>
    </source>
</evidence>
<dbReference type="InterPro" id="IPR043502">
    <property type="entry name" value="DNA/RNA_pol_sf"/>
</dbReference>
<dbReference type="SUPFAM" id="SSF56672">
    <property type="entry name" value="DNA/RNA polymerases"/>
    <property type="match status" value="1"/>
</dbReference>
<gene>
    <name evidence="1" type="ORF">FSP39_011277</name>
</gene>
<dbReference type="Pfam" id="PF05380">
    <property type="entry name" value="Peptidase_A17"/>
    <property type="match status" value="1"/>
</dbReference>
<dbReference type="Proteomes" id="UP001186944">
    <property type="component" value="Unassembled WGS sequence"/>
</dbReference>
<dbReference type="PANTHER" id="PTHR47331">
    <property type="entry name" value="PHD-TYPE DOMAIN-CONTAINING PROTEIN"/>
    <property type="match status" value="1"/>
</dbReference>
<protein>
    <submittedName>
        <fullName evidence="1">Uncharacterized protein</fullName>
    </submittedName>
</protein>
<dbReference type="InterPro" id="IPR008042">
    <property type="entry name" value="Retrotrans_Pao"/>
</dbReference>
<dbReference type="AlphaFoldDB" id="A0AA88YLG4"/>